<dbReference type="Proteomes" id="UP000076858">
    <property type="component" value="Unassembled WGS sequence"/>
</dbReference>
<dbReference type="EMBL" id="LRGB01010903">
    <property type="protein sequence ID" value="KZS00282.1"/>
    <property type="molecule type" value="Genomic_DNA"/>
</dbReference>
<keyword evidence="1" id="KW-1133">Transmembrane helix</keyword>
<feature type="non-terminal residue" evidence="2">
    <location>
        <position position="1"/>
    </location>
</feature>
<evidence type="ECO:0000256" key="1">
    <source>
        <dbReference type="SAM" id="Phobius"/>
    </source>
</evidence>
<keyword evidence="3" id="KW-1185">Reference proteome</keyword>
<protein>
    <submittedName>
        <fullName evidence="2">Uncharacterized protein</fullName>
    </submittedName>
</protein>
<comment type="caution">
    <text evidence="2">The sequence shown here is derived from an EMBL/GenBank/DDBJ whole genome shotgun (WGS) entry which is preliminary data.</text>
</comment>
<organism evidence="2 3">
    <name type="scientific">Daphnia magna</name>
    <dbReference type="NCBI Taxonomy" id="35525"/>
    <lineage>
        <taxon>Eukaryota</taxon>
        <taxon>Metazoa</taxon>
        <taxon>Ecdysozoa</taxon>
        <taxon>Arthropoda</taxon>
        <taxon>Crustacea</taxon>
        <taxon>Branchiopoda</taxon>
        <taxon>Diplostraca</taxon>
        <taxon>Cladocera</taxon>
        <taxon>Anomopoda</taxon>
        <taxon>Daphniidae</taxon>
        <taxon>Daphnia</taxon>
    </lineage>
</organism>
<gene>
    <name evidence="2" type="ORF">APZ42_003479</name>
</gene>
<keyword evidence="1" id="KW-0472">Membrane</keyword>
<sequence length="74" mass="8483">QHSLHLSTETDPFRLSVKNGSSKWWGTELFPITMRTAYSDLFPFNIVSVAGVPILFDCLAMLSLFTFIVFVFFF</sequence>
<dbReference type="AlphaFoldDB" id="A0A164HIL9"/>
<proteinExistence type="predicted"/>
<reference evidence="2 3" key="1">
    <citation type="submission" date="2016-03" db="EMBL/GenBank/DDBJ databases">
        <title>EvidentialGene: Evidence-directed Construction of Genes on Genomes.</title>
        <authorList>
            <person name="Gilbert D.G."/>
            <person name="Choi J.-H."/>
            <person name="Mockaitis K."/>
            <person name="Colbourne J."/>
            <person name="Pfrender M."/>
        </authorList>
    </citation>
    <scope>NUCLEOTIDE SEQUENCE [LARGE SCALE GENOMIC DNA]</scope>
    <source>
        <strain evidence="2 3">Xinb3</strain>
        <tissue evidence="2">Complete organism</tissue>
    </source>
</reference>
<keyword evidence="1" id="KW-0812">Transmembrane</keyword>
<name>A0A164HIL9_9CRUS</name>
<accession>A0A164HIL9</accession>
<feature type="transmembrane region" description="Helical" evidence="1">
    <location>
        <begin position="46"/>
        <end position="73"/>
    </location>
</feature>
<evidence type="ECO:0000313" key="3">
    <source>
        <dbReference type="Proteomes" id="UP000076858"/>
    </source>
</evidence>
<evidence type="ECO:0000313" key="2">
    <source>
        <dbReference type="EMBL" id="KZS00282.1"/>
    </source>
</evidence>